<dbReference type="PANTHER" id="PTHR16301">
    <property type="entry name" value="IMPACT-RELATED"/>
    <property type="match status" value="1"/>
</dbReference>
<dbReference type="SUPFAM" id="SSF54211">
    <property type="entry name" value="Ribosomal protein S5 domain 2-like"/>
    <property type="match status" value="1"/>
</dbReference>
<gene>
    <name evidence="5" type="ORF">KFE25_010748</name>
</gene>
<dbReference type="InterPro" id="IPR036956">
    <property type="entry name" value="Impact_N_sf"/>
</dbReference>
<feature type="chain" id="PRO_5035286026" description="Impact N-terminal domain-containing protein" evidence="3">
    <location>
        <begin position="31"/>
        <end position="255"/>
    </location>
</feature>
<dbReference type="Proteomes" id="UP000751190">
    <property type="component" value="Unassembled WGS sequence"/>
</dbReference>
<evidence type="ECO:0000256" key="3">
    <source>
        <dbReference type="SAM" id="SignalP"/>
    </source>
</evidence>
<dbReference type="InterPro" id="IPR023582">
    <property type="entry name" value="Impact"/>
</dbReference>
<dbReference type="OrthoDB" id="10262814at2759"/>
<dbReference type="AlphaFoldDB" id="A0A8J5XHB1"/>
<accession>A0A8J5XHB1</accession>
<dbReference type="OMA" id="HSRADHV"/>
<dbReference type="InterPro" id="IPR001498">
    <property type="entry name" value="Impact_N"/>
</dbReference>
<name>A0A8J5XHB1_DIALT</name>
<dbReference type="PANTHER" id="PTHR16301:SF20">
    <property type="entry name" value="IMPACT FAMILY MEMBER YIGZ"/>
    <property type="match status" value="1"/>
</dbReference>
<feature type="signal peptide" evidence="3">
    <location>
        <begin position="1"/>
        <end position="30"/>
    </location>
</feature>
<evidence type="ECO:0000313" key="5">
    <source>
        <dbReference type="EMBL" id="KAG8460997.1"/>
    </source>
</evidence>
<evidence type="ECO:0000259" key="4">
    <source>
        <dbReference type="Pfam" id="PF01205"/>
    </source>
</evidence>
<proteinExistence type="inferred from homology"/>
<organism evidence="5 6">
    <name type="scientific">Diacronema lutheri</name>
    <name type="common">Unicellular marine alga</name>
    <name type="synonym">Monochrysis lutheri</name>
    <dbReference type="NCBI Taxonomy" id="2081491"/>
    <lineage>
        <taxon>Eukaryota</taxon>
        <taxon>Haptista</taxon>
        <taxon>Haptophyta</taxon>
        <taxon>Pavlovophyceae</taxon>
        <taxon>Pavlovales</taxon>
        <taxon>Pavlovaceae</taxon>
        <taxon>Diacronema</taxon>
    </lineage>
</organism>
<protein>
    <recommendedName>
        <fullName evidence="4">Impact N-terminal domain-containing protein</fullName>
    </recommendedName>
</protein>
<dbReference type="Pfam" id="PF01205">
    <property type="entry name" value="Impact_N"/>
    <property type="match status" value="1"/>
</dbReference>
<keyword evidence="6" id="KW-1185">Reference proteome</keyword>
<dbReference type="Gene3D" id="3.30.230.30">
    <property type="entry name" value="Impact, N-terminal domain"/>
    <property type="match status" value="1"/>
</dbReference>
<feature type="domain" description="Impact N-terminal" evidence="4">
    <location>
        <begin position="51"/>
        <end position="153"/>
    </location>
</feature>
<feature type="region of interest" description="Disordered" evidence="2">
    <location>
        <begin position="230"/>
        <end position="255"/>
    </location>
</feature>
<keyword evidence="3" id="KW-0732">Signal</keyword>
<dbReference type="GO" id="GO:0005737">
    <property type="term" value="C:cytoplasm"/>
    <property type="evidence" value="ECO:0007669"/>
    <property type="project" value="TreeGrafter"/>
</dbReference>
<dbReference type="GO" id="GO:0006446">
    <property type="term" value="P:regulation of translational initiation"/>
    <property type="evidence" value="ECO:0007669"/>
    <property type="project" value="TreeGrafter"/>
</dbReference>
<comment type="caution">
    <text evidence="5">The sequence shown here is derived from an EMBL/GenBank/DDBJ whole genome shotgun (WGS) entry which is preliminary data.</text>
</comment>
<evidence type="ECO:0000313" key="6">
    <source>
        <dbReference type="Proteomes" id="UP000751190"/>
    </source>
</evidence>
<dbReference type="InterPro" id="IPR020568">
    <property type="entry name" value="Ribosomal_Su5_D2-typ_SF"/>
</dbReference>
<reference evidence="5" key="1">
    <citation type="submission" date="2021-05" db="EMBL/GenBank/DDBJ databases">
        <title>The genome of the haptophyte Pavlova lutheri (Diacronema luteri, Pavlovales) - a model for lipid biosynthesis in eukaryotic algae.</title>
        <authorList>
            <person name="Hulatt C.J."/>
            <person name="Posewitz M.C."/>
        </authorList>
    </citation>
    <scope>NUCLEOTIDE SEQUENCE</scope>
    <source>
        <strain evidence="5">NIVA-4/92</strain>
    </source>
</reference>
<feature type="compositionally biased region" description="Low complexity" evidence="2">
    <location>
        <begin position="238"/>
        <end position="255"/>
    </location>
</feature>
<evidence type="ECO:0000256" key="2">
    <source>
        <dbReference type="SAM" id="MobiDB-lite"/>
    </source>
</evidence>
<dbReference type="EMBL" id="JAGTXO010000029">
    <property type="protein sequence ID" value="KAG8460997.1"/>
    <property type="molecule type" value="Genomic_DNA"/>
</dbReference>
<evidence type="ECO:0000256" key="1">
    <source>
        <dbReference type="ARBA" id="ARBA00007665"/>
    </source>
</evidence>
<sequence length="255" mass="25929">MAAHPGPTSRARPHRLFVVALASAARSARAAAPASARTLRADVGPAVHEVRKSRFVSYAGRARSTAEAALFAARVASEHSRADHVCWACVCPDGVRSIDHGEPAGTAGRPILAALQASELREAVIAVARFRAGPKLGAGGLIRAYGAAARQLIGEAEGAGVVEVVASTSTVTLGAPIGEVGALYALTGALAPCEVVGEEFADDEVRVTFSVGAGREDELLRRARDATAGCARRVSPPAAAADGDAARDAGQGALR</sequence>
<comment type="similarity">
    <text evidence="1">Belongs to the IMPACT family.</text>
</comment>